<dbReference type="PANTHER" id="PTHR48097">
    <property type="entry name" value="L-THREONINE ALDOLASE-RELATED"/>
    <property type="match status" value="1"/>
</dbReference>
<dbReference type="GO" id="GO:0004793">
    <property type="term" value="F:threonine aldolase activity"/>
    <property type="evidence" value="ECO:0007669"/>
    <property type="project" value="UniProtKB-UniRule"/>
</dbReference>
<dbReference type="InterPro" id="IPR001597">
    <property type="entry name" value="ArAA_b-elim_lyase/Thr_aldolase"/>
</dbReference>
<evidence type="ECO:0000313" key="10">
    <source>
        <dbReference type="Proteomes" id="UP000278036"/>
    </source>
</evidence>
<keyword evidence="4 5" id="KW-0663">Pyridoxal phosphate</keyword>
<dbReference type="EC" id="4.1.2.48" evidence="5"/>
<dbReference type="InterPro" id="IPR015422">
    <property type="entry name" value="PyrdxlP-dep_Trfase_small"/>
</dbReference>
<comment type="similarity">
    <text evidence="2 5">Belongs to the threonine aldolase family.</text>
</comment>
<dbReference type="InterPro" id="IPR015424">
    <property type="entry name" value="PyrdxlP-dep_Trfase"/>
</dbReference>
<evidence type="ECO:0000256" key="4">
    <source>
        <dbReference type="ARBA" id="ARBA00022898"/>
    </source>
</evidence>
<dbReference type="AlphaFoldDB" id="A0A3A9JWC2"/>
<dbReference type="PANTHER" id="PTHR48097:SF5">
    <property type="entry name" value="LOW SPECIFICITY L-THREONINE ALDOLASE"/>
    <property type="match status" value="1"/>
</dbReference>
<keyword evidence="9" id="KW-1185">Reference proteome</keyword>
<dbReference type="InterPro" id="IPR015421">
    <property type="entry name" value="PyrdxlP-dep_Trfase_major"/>
</dbReference>
<dbReference type="PIRSF" id="PIRSF038940">
    <property type="entry name" value="Low_specificity_LTA"/>
    <property type="match status" value="1"/>
</dbReference>
<name>A0A3A9JWC2_9PROT</name>
<keyword evidence="5" id="KW-0456">Lyase</keyword>
<comment type="caution">
    <text evidence="7">The sequence shown here is derived from an EMBL/GenBank/DDBJ whole genome shotgun (WGS) entry which is preliminary data.</text>
</comment>
<dbReference type="Gene3D" id="3.40.640.10">
    <property type="entry name" value="Type I PLP-dependent aspartate aminotransferase-like (Major domain)"/>
    <property type="match status" value="1"/>
</dbReference>
<dbReference type="EMBL" id="RAQU01000091">
    <property type="protein sequence ID" value="RKK03349.1"/>
    <property type="molecule type" value="Genomic_DNA"/>
</dbReference>
<dbReference type="InterPro" id="IPR026273">
    <property type="entry name" value="Low_specificity_L-TA_bact"/>
</dbReference>
<reference evidence="7 10" key="1">
    <citation type="submission" date="2018-09" db="EMBL/GenBank/DDBJ databases">
        <title>Roseomonas sp. nov., isolated from feces of Tibetan antelopes in the Qinghai-Tibet plateau, China.</title>
        <authorList>
            <person name="Tian Z."/>
        </authorList>
    </citation>
    <scope>NUCLEOTIDE SEQUENCE [LARGE SCALE GENOMIC DNA]</scope>
    <source>
        <strain evidence="8 9">Z23</strain>
        <strain evidence="7 10">Z24</strain>
    </source>
</reference>
<organism evidence="7 10">
    <name type="scientific">Teichococcus wenyumeiae</name>
    <dbReference type="NCBI Taxonomy" id="2478470"/>
    <lineage>
        <taxon>Bacteria</taxon>
        <taxon>Pseudomonadati</taxon>
        <taxon>Pseudomonadota</taxon>
        <taxon>Alphaproteobacteria</taxon>
        <taxon>Acetobacterales</taxon>
        <taxon>Roseomonadaceae</taxon>
        <taxon>Roseomonas</taxon>
    </lineage>
</organism>
<feature type="domain" description="Aromatic amino acid beta-eliminating lyase/threonine aldolase" evidence="6">
    <location>
        <begin position="6"/>
        <end position="296"/>
    </location>
</feature>
<dbReference type="SUPFAM" id="SSF53383">
    <property type="entry name" value="PLP-dependent transferases"/>
    <property type="match status" value="1"/>
</dbReference>
<evidence type="ECO:0000259" key="6">
    <source>
        <dbReference type="Pfam" id="PF01212"/>
    </source>
</evidence>
<dbReference type="RefSeq" id="WP_120639100.1">
    <property type="nucleotide sequence ID" value="NZ_RAQU01000091.1"/>
</dbReference>
<gene>
    <name evidence="7" type="ORF">D6Z83_15010</name>
    <name evidence="8" type="ORF">EBE87_24965</name>
</gene>
<dbReference type="EMBL" id="RFLX01000047">
    <property type="protein sequence ID" value="RMI16891.1"/>
    <property type="molecule type" value="Genomic_DNA"/>
</dbReference>
<comment type="catalytic activity">
    <reaction evidence="5">
        <text>L-allo-threonine = acetaldehyde + glycine</text>
        <dbReference type="Rhea" id="RHEA:26209"/>
        <dbReference type="ChEBI" id="CHEBI:15343"/>
        <dbReference type="ChEBI" id="CHEBI:57305"/>
        <dbReference type="ChEBI" id="CHEBI:58585"/>
        <dbReference type="EC" id="4.1.2.48"/>
    </reaction>
</comment>
<protein>
    <recommendedName>
        <fullName evidence="5">L-threonine aldolase</fullName>
        <ecNumber evidence="5">4.1.2.48</ecNumber>
    </recommendedName>
</protein>
<dbReference type="Pfam" id="PF01212">
    <property type="entry name" value="Beta_elim_lyase"/>
    <property type="match status" value="1"/>
</dbReference>
<proteinExistence type="inferred from homology"/>
<evidence type="ECO:0000256" key="3">
    <source>
        <dbReference type="ARBA" id="ARBA00011881"/>
    </source>
</evidence>
<evidence type="ECO:0000256" key="2">
    <source>
        <dbReference type="ARBA" id="ARBA00006966"/>
    </source>
</evidence>
<dbReference type="OrthoDB" id="9774495at2"/>
<evidence type="ECO:0000256" key="5">
    <source>
        <dbReference type="PIRNR" id="PIRNR038940"/>
    </source>
</evidence>
<evidence type="ECO:0000313" key="9">
    <source>
        <dbReference type="Proteomes" id="UP000274097"/>
    </source>
</evidence>
<accession>A0A3A9JWC2</accession>
<evidence type="ECO:0000313" key="7">
    <source>
        <dbReference type="EMBL" id="RKK03349.1"/>
    </source>
</evidence>
<comment type="catalytic activity">
    <reaction evidence="5">
        <text>L-threonine = acetaldehyde + glycine</text>
        <dbReference type="Rhea" id="RHEA:19625"/>
        <dbReference type="ChEBI" id="CHEBI:15343"/>
        <dbReference type="ChEBI" id="CHEBI:57305"/>
        <dbReference type="ChEBI" id="CHEBI:57926"/>
        <dbReference type="EC" id="4.1.2.48"/>
    </reaction>
</comment>
<sequence>MTYYAFASDNAAGASGPVLAALVEANAGEAAAYGEDALSQQLDAAFSAYFRRTVRVFVAPTGTAANALALAALVPPYGDILCHGQAHVLTTECGAPEFLAGGARLTPLPGGADRIAPAVLAAALAARPANRHRRPARALTLTQATEAGTLYTPEELAEIAGIARTHGLRLHMDGARFGNALAALGCAPAALSWQAGIDILSLGTTKNGTLNAEAVVVFDPALAEDVAYRHKQAGMLTSKMRFVAAQLLAYLRDDHWLANAAHANAAAARLARALGATPGCRLLHPVQTNQVFAEIASTVQARLERHGIRLRRWGAGADTFRLVCSFATTAAQLDGFAAALQQEAGAAAGAD</sequence>
<dbReference type="Gene3D" id="3.90.1150.10">
    <property type="entry name" value="Aspartate Aminotransferase, domain 1"/>
    <property type="match status" value="1"/>
</dbReference>
<comment type="function">
    <text evidence="5">Catalyzes the cleavage of L-allo-threonine and L-threonine to glycine and acetaldehyde.</text>
</comment>
<evidence type="ECO:0000313" key="8">
    <source>
        <dbReference type="EMBL" id="RMI16891.1"/>
    </source>
</evidence>
<comment type="cofactor">
    <cofactor evidence="1 5">
        <name>pyridoxal 5'-phosphate</name>
        <dbReference type="ChEBI" id="CHEBI:597326"/>
    </cofactor>
</comment>
<comment type="subunit">
    <text evidence="3">Homotetramer.</text>
</comment>
<dbReference type="Proteomes" id="UP000274097">
    <property type="component" value="Unassembled WGS sequence"/>
</dbReference>
<dbReference type="InParanoid" id="A0A3A9JWC2"/>
<evidence type="ECO:0000256" key="1">
    <source>
        <dbReference type="ARBA" id="ARBA00001933"/>
    </source>
</evidence>
<dbReference type="GO" id="GO:0006567">
    <property type="term" value="P:L-threonine catabolic process"/>
    <property type="evidence" value="ECO:0007669"/>
    <property type="project" value="UniProtKB-UniRule"/>
</dbReference>
<dbReference type="Proteomes" id="UP000278036">
    <property type="component" value="Unassembled WGS sequence"/>
</dbReference>